<dbReference type="EMBL" id="JAOQJU010000008">
    <property type="protein sequence ID" value="MCU6686579.1"/>
    <property type="molecule type" value="Genomic_DNA"/>
</dbReference>
<gene>
    <name evidence="1" type="ORF">OCV99_08455</name>
</gene>
<accession>A0ABT2RME7</accession>
<sequence>MKCGNNLIYREGGAGTEDYNKDNHTLYILNTSYDYGSDEEISIETALDENFNQYDMIYRNGNTSIAAILQLVLSMDYSIILMNRYRQEKQLTDVKEDAMKKAFINMYINANMMI</sequence>
<dbReference type="RefSeq" id="WP_262575265.1">
    <property type="nucleotide sequence ID" value="NZ_JAOQJU010000008.1"/>
</dbReference>
<protein>
    <submittedName>
        <fullName evidence="1">Uncharacterized protein</fullName>
    </submittedName>
</protein>
<reference evidence="1 2" key="1">
    <citation type="journal article" date="2021" name="ISME Commun">
        <title>Automated analysis of genomic sequences facilitates high-throughput and comprehensive description of bacteria.</title>
        <authorList>
            <person name="Hitch T.C.A."/>
        </authorList>
    </citation>
    <scope>NUCLEOTIDE SEQUENCE [LARGE SCALE GENOMIC DNA]</scope>
    <source>
        <strain evidence="1 2">Sanger_03</strain>
    </source>
</reference>
<organism evidence="1 2">
    <name type="scientific">Dorea acetigenes</name>
    <dbReference type="NCBI Taxonomy" id="2981787"/>
    <lineage>
        <taxon>Bacteria</taxon>
        <taxon>Bacillati</taxon>
        <taxon>Bacillota</taxon>
        <taxon>Clostridia</taxon>
        <taxon>Lachnospirales</taxon>
        <taxon>Lachnospiraceae</taxon>
        <taxon>Dorea</taxon>
    </lineage>
</organism>
<evidence type="ECO:0000313" key="1">
    <source>
        <dbReference type="EMBL" id="MCU6686579.1"/>
    </source>
</evidence>
<keyword evidence="2" id="KW-1185">Reference proteome</keyword>
<dbReference type="Proteomes" id="UP001652431">
    <property type="component" value="Unassembled WGS sequence"/>
</dbReference>
<evidence type="ECO:0000313" key="2">
    <source>
        <dbReference type="Proteomes" id="UP001652431"/>
    </source>
</evidence>
<name>A0ABT2RME7_9FIRM</name>
<comment type="caution">
    <text evidence="1">The sequence shown here is derived from an EMBL/GenBank/DDBJ whole genome shotgun (WGS) entry which is preliminary data.</text>
</comment>
<proteinExistence type="predicted"/>